<reference evidence="4" key="1">
    <citation type="submission" date="2016-10" db="EMBL/GenBank/DDBJ databases">
        <authorList>
            <person name="Varghese N."/>
            <person name="Submissions S."/>
        </authorList>
    </citation>
    <scope>NUCLEOTIDE SEQUENCE [LARGE SCALE GENOMIC DNA]</scope>
    <source>
        <strain evidence="4">DSM 29303</strain>
    </source>
</reference>
<evidence type="ECO:0000313" key="4">
    <source>
        <dbReference type="Proteomes" id="UP000182944"/>
    </source>
</evidence>
<gene>
    <name evidence="3" type="ORF">SAMN05444276_102363</name>
</gene>
<name>A0A1H2X398_9RHOB</name>
<feature type="region of interest" description="Disordered" evidence="1">
    <location>
        <begin position="1"/>
        <end position="34"/>
    </location>
</feature>
<dbReference type="SUPFAM" id="SSF53474">
    <property type="entry name" value="alpha/beta-Hydrolases"/>
    <property type="match status" value="1"/>
</dbReference>
<dbReference type="Pfam" id="PF12146">
    <property type="entry name" value="Hydrolase_4"/>
    <property type="match status" value="1"/>
</dbReference>
<keyword evidence="4" id="KW-1185">Reference proteome</keyword>
<protein>
    <submittedName>
        <fullName evidence="3">Lysophospholipase</fullName>
    </submittedName>
</protein>
<evidence type="ECO:0000259" key="2">
    <source>
        <dbReference type="Pfam" id="PF12146"/>
    </source>
</evidence>
<dbReference type="RefSeq" id="WP_280141327.1">
    <property type="nucleotide sequence ID" value="NZ_FNNA01000002.1"/>
</dbReference>
<dbReference type="InterPro" id="IPR022742">
    <property type="entry name" value="Hydrolase_4"/>
</dbReference>
<dbReference type="Proteomes" id="UP000182944">
    <property type="component" value="Unassembled WGS sequence"/>
</dbReference>
<dbReference type="STRING" id="1545044.SAMN05444276_102363"/>
<dbReference type="AlphaFoldDB" id="A0A1H2X398"/>
<evidence type="ECO:0000313" key="3">
    <source>
        <dbReference type="EMBL" id="SDW87305.1"/>
    </source>
</evidence>
<accession>A0A1H2X398</accession>
<dbReference type="PANTHER" id="PTHR11614">
    <property type="entry name" value="PHOSPHOLIPASE-RELATED"/>
    <property type="match status" value="1"/>
</dbReference>
<proteinExistence type="predicted"/>
<feature type="domain" description="Serine aminopeptidase S33" evidence="2">
    <location>
        <begin position="67"/>
        <end position="321"/>
    </location>
</feature>
<dbReference type="InterPro" id="IPR029058">
    <property type="entry name" value="AB_hydrolase_fold"/>
</dbReference>
<evidence type="ECO:0000256" key="1">
    <source>
        <dbReference type="SAM" id="MobiDB-lite"/>
    </source>
</evidence>
<dbReference type="EMBL" id="FNNA01000002">
    <property type="protein sequence ID" value="SDW87305.1"/>
    <property type="molecule type" value="Genomic_DNA"/>
</dbReference>
<dbReference type="InterPro" id="IPR051044">
    <property type="entry name" value="MAG_DAG_Lipase"/>
</dbReference>
<organism evidence="3 4">
    <name type="scientific">Paracoccus sanguinis</name>
    <dbReference type="NCBI Taxonomy" id="1545044"/>
    <lineage>
        <taxon>Bacteria</taxon>
        <taxon>Pseudomonadati</taxon>
        <taxon>Pseudomonadota</taxon>
        <taxon>Alphaproteobacteria</taxon>
        <taxon>Rhodobacterales</taxon>
        <taxon>Paracoccaceae</taxon>
        <taxon>Paracoccus</taxon>
    </lineage>
</organism>
<sequence length="339" mass="35705">MSHQTDPRPTSPAAQAKVAAGHDLPPGAKLAPFHQHAHDPLAPAEAFFVTARDGIRLRLGVWRPEGTPRATVLLFQGRTEYLEKYAPAARRLTAAGLAVLGIDWRGQGLSDRLIADPRPGHIDHFSSYQIDVAALVATAEALALPCPWHLFAHSMGGAIGLAALAEGLPVASAAFSSPMWGIHHAPLPGPVVMGIAATARRLGRGRRAAVGTGGEGTFVLDAPFRGNALTGNAAEWARLVSEAGAWPELTLGGATYDWVRAGLAECRRLATLPSPAIPAVIGLGGREEVVSPQAIRNRAARWPAARLAEYPDGHHELLMETPAIADAFMAEVLALFAKA</sequence>
<dbReference type="Gene3D" id="3.40.50.1820">
    <property type="entry name" value="alpha/beta hydrolase"/>
    <property type="match status" value="1"/>
</dbReference>